<evidence type="ECO:0000313" key="9">
    <source>
        <dbReference type="Proteomes" id="UP000542342"/>
    </source>
</evidence>
<dbReference type="InterPro" id="IPR015424">
    <property type="entry name" value="PyrdxlP-dep_Trfase"/>
</dbReference>
<dbReference type="InterPro" id="IPR004839">
    <property type="entry name" value="Aminotransferase_I/II_large"/>
</dbReference>
<keyword evidence="5" id="KW-0663">Pyridoxal phosphate</keyword>
<sequence length="434" mass="48143">MIRWATDWWRRWRGRSRSPTAWLWRNAAESETVNRLARAMLSLPGEVLSAPLPWGEEAHGGGVIDLRHGAIRNVSFLPPSHSSNALPPAGGCGELRAVVAARYVPAAEISPQNVLITPGGSGALSLALEACLDPGDRVVLFDPCSPLLAWGAQSRRARLAWVPTWVEDGWCRFPRAVLERAIRRARMLLLADPVNPTGAVFHPEDREYIAWLAAAHDVLLYVDQAFAELHPRGEAARWEAIPGIRPHLLLADSLSWSHNVRGWRVGWLIGPRVVLRACQALQHLHAAVVPTPCQWLAAACLEESRPQHERPALFQRWQKQRQQAGDLFQRWGLETGDSGQGGFLWISTAALGLDGRQWAEVLERKYRLRVLPGELCGPSGRNMVRLGLLQHPGHWQEALNRLSRCLSEGKQRTSPCATAPGPFPHSPRAAFSLS</sequence>
<dbReference type="PANTHER" id="PTHR46383:SF1">
    <property type="entry name" value="ASPARTATE AMINOTRANSFERASE"/>
    <property type="match status" value="1"/>
</dbReference>
<keyword evidence="4 8" id="KW-0808">Transferase</keyword>
<accession>A0A7V8VCT1</accession>
<feature type="region of interest" description="Disordered" evidence="6">
    <location>
        <begin position="411"/>
        <end position="434"/>
    </location>
</feature>
<proteinExistence type="inferred from homology"/>
<reference evidence="8 9" key="1">
    <citation type="submission" date="2020-07" db="EMBL/GenBank/DDBJ databases">
        <title>Thermogemmata thermophila gen. nov., sp. nov., a novel moderate thermophilic planctomycete from a Kamchatka hot spring.</title>
        <authorList>
            <person name="Elcheninov A.G."/>
            <person name="Podosokorskaya O.A."/>
            <person name="Kovaleva O.L."/>
            <person name="Novikov A."/>
            <person name="Bonch-Osmolovskaya E.A."/>
            <person name="Toshchakov S.V."/>
            <person name="Kublanov I.V."/>
        </authorList>
    </citation>
    <scope>NUCLEOTIDE SEQUENCE [LARGE SCALE GENOMIC DNA]</scope>
    <source>
        <strain evidence="8 9">2918</strain>
    </source>
</reference>
<dbReference type="RefSeq" id="WP_194537051.1">
    <property type="nucleotide sequence ID" value="NZ_JACEFB010000002.1"/>
</dbReference>
<organism evidence="8 9">
    <name type="scientific">Thermogemmata fonticola</name>
    <dbReference type="NCBI Taxonomy" id="2755323"/>
    <lineage>
        <taxon>Bacteria</taxon>
        <taxon>Pseudomonadati</taxon>
        <taxon>Planctomycetota</taxon>
        <taxon>Planctomycetia</taxon>
        <taxon>Gemmatales</taxon>
        <taxon>Gemmataceae</taxon>
        <taxon>Thermogemmata</taxon>
    </lineage>
</organism>
<dbReference type="GO" id="GO:0006520">
    <property type="term" value="P:amino acid metabolic process"/>
    <property type="evidence" value="ECO:0007669"/>
    <property type="project" value="InterPro"/>
</dbReference>
<evidence type="ECO:0000256" key="6">
    <source>
        <dbReference type="SAM" id="MobiDB-lite"/>
    </source>
</evidence>
<evidence type="ECO:0000259" key="7">
    <source>
        <dbReference type="Pfam" id="PF00155"/>
    </source>
</evidence>
<protein>
    <submittedName>
        <fullName evidence="8">Pyridoxal phosphate-dependent aminotransferase</fullName>
    </submittedName>
</protein>
<dbReference type="SUPFAM" id="SSF53383">
    <property type="entry name" value="PLP-dependent transferases"/>
    <property type="match status" value="1"/>
</dbReference>
<dbReference type="CDD" id="cd00609">
    <property type="entry name" value="AAT_like"/>
    <property type="match status" value="1"/>
</dbReference>
<evidence type="ECO:0000313" key="8">
    <source>
        <dbReference type="EMBL" id="MBA2225649.1"/>
    </source>
</evidence>
<dbReference type="GO" id="GO:0008483">
    <property type="term" value="F:transaminase activity"/>
    <property type="evidence" value="ECO:0007669"/>
    <property type="project" value="UniProtKB-KW"/>
</dbReference>
<dbReference type="InterPro" id="IPR015421">
    <property type="entry name" value="PyrdxlP-dep_Trfase_major"/>
</dbReference>
<comment type="similarity">
    <text evidence="2">Belongs to the class-I pyridoxal-phosphate-dependent aminotransferase family.</text>
</comment>
<comment type="caution">
    <text evidence="8">The sequence shown here is derived from an EMBL/GenBank/DDBJ whole genome shotgun (WGS) entry which is preliminary data.</text>
</comment>
<dbReference type="AlphaFoldDB" id="A0A7V8VCT1"/>
<gene>
    <name evidence="8" type="ORF">H0921_05675</name>
</gene>
<keyword evidence="9" id="KW-1185">Reference proteome</keyword>
<dbReference type="Pfam" id="PF00155">
    <property type="entry name" value="Aminotran_1_2"/>
    <property type="match status" value="1"/>
</dbReference>
<dbReference type="PANTHER" id="PTHR46383">
    <property type="entry name" value="ASPARTATE AMINOTRANSFERASE"/>
    <property type="match status" value="1"/>
</dbReference>
<evidence type="ECO:0000256" key="1">
    <source>
        <dbReference type="ARBA" id="ARBA00001933"/>
    </source>
</evidence>
<name>A0A7V8VCT1_9BACT</name>
<dbReference type="Proteomes" id="UP000542342">
    <property type="component" value="Unassembled WGS sequence"/>
</dbReference>
<comment type="cofactor">
    <cofactor evidence="1">
        <name>pyridoxal 5'-phosphate</name>
        <dbReference type="ChEBI" id="CHEBI:597326"/>
    </cofactor>
</comment>
<evidence type="ECO:0000256" key="5">
    <source>
        <dbReference type="ARBA" id="ARBA00022898"/>
    </source>
</evidence>
<dbReference type="GO" id="GO:0030170">
    <property type="term" value="F:pyridoxal phosphate binding"/>
    <property type="evidence" value="ECO:0007669"/>
    <property type="project" value="InterPro"/>
</dbReference>
<dbReference type="InterPro" id="IPR050596">
    <property type="entry name" value="AspAT/PAT-like"/>
</dbReference>
<evidence type="ECO:0000256" key="3">
    <source>
        <dbReference type="ARBA" id="ARBA00022576"/>
    </source>
</evidence>
<dbReference type="Gene3D" id="3.40.640.10">
    <property type="entry name" value="Type I PLP-dependent aspartate aminotransferase-like (Major domain)"/>
    <property type="match status" value="1"/>
</dbReference>
<feature type="domain" description="Aminotransferase class I/classII large" evidence="7">
    <location>
        <begin position="81"/>
        <end position="385"/>
    </location>
</feature>
<evidence type="ECO:0000256" key="2">
    <source>
        <dbReference type="ARBA" id="ARBA00007441"/>
    </source>
</evidence>
<dbReference type="EMBL" id="JACEFB010000002">
    <property type="protein sequence ID" value="MBA2225649.1"/>
    <property type="molecule type" value="Genomic_DNA"/>
</dbReference>
<evidence type="ECO:0000256" key="4">
    <source>
        <dbReference type="ARBA" id="ARBA00022679"/>
    </source>
</evidence>
<keyword evidence="3 8" id="KW-0032">Aminotransferase</keyword>